<dbReference type="EMBL" id="CP064788">
    <property type="protein sequence ID" value="QSG08946.1"/>
    <property type="molecule type" value="Genomic_DNA"/>
</dbReference>
<organism evidence="1 2">
    <name type="scientific">Halapricum desulfuricans</name>
    <dbReference type="NCBI Taxonomy" id="2841257"/>
    <lineage>
        <taxon>Archaea</taxon>
        <taxon>Methanobacteriati</taxon>
        <taxon>Methanobacteriota</taxon>
        <taxon>Stenosarchaea group</taxon>
        <taxon>Halobacteria</taxon>
        <taxon>Halobacteriales</taxon>
        <taxon>Haloarculaceae</taxon>
        <taxon>Halapricum</taxon>
    </lineage>
</organism>
<name>A0A897NEZ7_9EURY</name>
<sequence length="70" mass="7984">MLEELKMADSEGMRVKDLAGSLDKSKGHISDQVSKLENYDLVEKRVADDGKQRVFLGDDIRFLQEANFPR</sequence>
<dbReference type="Gene3D" id="1.10.10.10">
    <property type="entry name" value="Winged helix-like DNA-binding domain superfamily/Winged helix DNA-binding domain"/>
    <property type="match status" value="1"/>
</dbReference>
<evidence type="ECO:0000313" key="1">
    <source>
        <dbReference type="EMBL" id="QSG08946.1"/>
    </source>
</evidence>
<protein>
    <recommendedName>
        <fullName evidence="3">MarR family transcriptional regulator</fullName>
    </recommendedName>
</protein>
<keyword evidence="2" id="KW-1185">Reference proteome</keyword>
<dbReference type="InterPro" id="IPR036390">
    <property type="entry name" value="WH_DNA-bd_sf"/>
</dbReference>
<proteinExistence type="predicted"/>
<dbReference type="Proteomes" id="UP000662973">
    <property type="component" value="Chromosome"/>
</dbReference>
<dbReference type="SUPFAM" id="SSF46785">
    <property type="entry name" value="Winged helix' DNA-binding domain"/>
    <property type="match status" value="1"/>
</dbReference>
<dbReference type="KEGG" id="hds:HSR122_1555"/>
<evidence type="ECO:0008006" key="3">
    <source>
        <dbReference type="Google" id="ProtNLM"/>
    </source>
</evidence>
<evidence type="ECO:0000313" key="2">
    <source>
        <dbReference type="Proteomes" id="UP000662973"/>
    </source>
</evidence>
<dbReference type="AlphaFoldDB" id="A0A897NEZ7"/>
<reference evidence="1 2" key="1">
    <citation type="submission" date="2020-11" db="EMBL/GenBank/DDBJ databases">
        <title>Carbohydrate-dependent, anaerobic sulfur respiration: A novel catabolism in halophilic archaea.</title>
        <authorList>
            <person name="Sorokin D.Y."/>
            <person name="Messina E."/>
            <person name="Smedile F."/>
            <person name="La Cono V."/>
            <person name="Hallsworth J.E."/>
            <person name="Yakimov M.M."/>
        </authorList>
    </citation>
    <scope>NUCLEOTIDE SEQUENCE [LARGE SCALE GENOMIC DNA]</scope>
    <source>
        <strain evidence="1 2">HSR12-2</strain>
    </source>
</reference>
<gene>
    <name evidence="1" type="ORF">HSR122_1555</name>
</gene>
<accession>A0A897NEZ7</accession>
<dbReference type="InterPro" id="IPR036388">
    <property type="entry name" value="WH-like_DNA-bd_sf"/>
</dbReference>